<dbReference type="InterPro" id="IPR000073">
    <property type="entry name" value="AB_hydrolase_1"/>
</dbReference>
<reference evidence="2 3" key="1">
    <citation type="submission" date="2020-08" db="EMBL/GenBank/DDBJ databases">
        <title>Genomic Encyclopedia of Type Strains, Phase III (KMG-III): the genomes of soil and plant-associated and newly described type strains.</title>
        <authorList>
            <person name="Whitman W."/>
        </authorList>
    </citation>
    <scope>NUCLEOTIDE SEQUENCE [LARGE SCALE GENOMIC DNA]</scope>
    <source>
        <strain evidence="2 3">CECT 8640</strain>
    </source>
</reference>
<feature type="domain" description="AB hydrolase-1" evidence="1">
    <location>
        <begin position="25"/>
        <end position="254"/>
    </location>
</feature>
<dbReference type="Proteomes" id="UP000547510">
    <property type="component" value="Unassembled WGS sequence"/>
</dbReference>
<dbReference type="EMBL" id="JACHJN010000001">
    <property type="protein sequence ID" value="MBB5954303.1"/>
    <property type="molecule type" value="Genomic_DNA"/>
</dbReference>
<proteinExistence type="predicted"/>
<evidence type="ECO:0000259" key="1">
    <source>
        <dbReference type="Pfam" id="PF12697"/>
    </source>
</evidence>
<dbReference type="PRINTS" id="PR00412">
    <property type="entry name" value="EPOXHYDRLASE"/>
</dbReference>
<organism evidence="2 3">
    <name type="scientific">Saccharothrix tamanrassetensis</name>
    <dbReference type="NCBI Taxonomy" id="1051531"/>
    <lineage>
        <taxon>Bacteria</taxon>
        <taxon>Bacillati</taxon>
        <taxon>Actinomycetota</taxon>
        <taxon>Actinomycetes</taxon>
        <taxon>Pseudonocardiales</taxon>
        <taxon>Pseudonocardiaceae</taxon>
        <taxon>Saccharothrix</taxon>
    </lineage>
</organism>
<dbReference type="PANTHER" id="PTHR43194:SF2">
    <property type="entry name" value="PEROXISOMAL MEMBRANE PROTEIN LPX1"/>
    <property type="match status" value="1"/>
</dbReference>
<dbReference type="Gene3D" id="3.40.50.1820">
    <property type="entry name" value="alpha/beta hydrolase"/>
    <property type="match status" value="1"/>
</dbReference>
<evidence type="ECO:0000313" key="3">
    <source>
        <dbReference type="Proteomes" id="UP000547510"/>
    </source>
</evidence>
<dbReference type="InterPro" id="IPR050228">
    <property type="entry name" value="Carboxylesterase_BioH"/>
</dbReference>
<sequence>MQRSSVKIAHHTIAYTDFGGVGTPVLALHGSFGRGSVFTTLAAHLDGHARIIAPDQRGHGLSDHTPTYTRDDFVNDAASLLSRLGAGPVVVLGHSSGGITAYQLAARHPDLVSALIIEDVGPLMRTPEIPHPVLDVRDWPTTAPTREALADAMTAHVPDSTYFMHSAVQEDDHWHLLFDWNDMMAVQEACVGDWWPDWLASTCPALVLHGAHSPLLPPGLAEAMTVRRADTRLVRFPDAGHWIHDDAPEAMARAIKAFLVDWRQSGGARRGSRGR</sequence>
<name>A0A841CBH8_9PSEU</name>
<dbReference type="GO" id="GO:0003824">
    <property type="term" value="F:catalytic activity"/>
    <property type="evidence" value="ECO:0007669"/>
    <property type="project" value="InterPro"/>
</dbReference>
<dbReference type="InterPro" id="IPR000639">
    <property type="entry name" value="Epox_hydrolase-like"/>
</dbReference>
<dbReference type="SUPFAM" id="SSF53474">
    <property type="entry name" value="alpha/beta-Hydrolases"/>
    <property type="match status" value="1"/>
</dbReference>
<dbReference type="InterPro" id="IPR029058">
    <property type="entry name" value="AB_hydrolase_fold"/>
</dbReference>
<dbReference type="PANTHER" id="PTHR43194">
    <property type="entry name" value="HYDROLASE ALPHA/BETA FOLD FAMILY"/>
    <property type="match status" value="1"/>
</dbReference>
<evidence type="ECO:0000313" key="2">
    <source>
        <dbReference type="EMBL" id="MBB5954303.1"/>
    </source>
</evidence>
<gene>
    <name evidence="2" type="ORF">FHS29_000873</name>
</gene>
<keyword evidence="3" id="KW-1185">Reference proteome</keyword>
<dbReference type="RefSeq" id="WP_184688376.1">
    <property type="nucleotide sequence ID" value="NZ_JACHJN010000001.1"/>
</dbReference>
<dbReference type="AlphaFoldDB" id="A0A841CBH8"/>
<protein>
    <submittedName>
        <fullName evidence="2">Pimeloyl-ACP methyl ester carboxylesterase</fullName>
    </submittedName>
</protein>
<dbReference type="Pfam" id="PF12697">
    <property type="entry name" value="Abhydrolase_6"/>
    <property type="match status" value="1"/>
</dbReference>
<dbReference type="PRINTS" id="PR00111">
    <property type="entry name" value="ABHYDROLASE"/>
</dbReference>
<accession>A0A841CBH8</accession>
<comment type="caution">
    <text evidence="2">The sequence shown here is derived from an EMBL/GenBank/DDBJ whole genome shotgun (WGS) entry which is preliminary data.</text>
</comment>